<dbReference type="InterPro" id="IPR036533">
    <property type="entry name" value="BAG_dom_sf"/>
</dbReference>
<evidence type="ECO:0000259" key="3">
    <source>
        <dbReference type="PROSITE" id="PS50053"/>
    </source>
</evidence>
<dbReference type="PANTHER" id="PTHR12329:SF16">
    <property type="entry name" value="BAG FAMILY MOLECULAR CHAPERONE REGULATOR 1"/>
    <property type="match status" value="1"/>
</dbReference>
<dbReference type="SUPFAM" id="SSF63491">
    <property type="entry name" value="BAG domain"/>
    <property type="match status" value="1"/>
</dbReference>
<proteinExistence type="predicted"/>
<dbReference type="InterPro" id="IPR039773">
    <property type="entry name" value="BAG_chaperone_regulator"/>
</dbReference>
<evidence type="ECO:0000259" key="4">
    <source>
        <dbReference type="PROSITE" id="PS51035"/>
    </source>
</evidence>
<dbReference type="EMBL" id="CM035432">
    <property type="protein sequence ID" value="KAH7295673.1"/>
    <property type="molecule type" value="Genomic_DNA"/>
</dbReference>
<dbReference type="PROSITE" id="PS51035">
    <property type="entry name" value="BAG"/>
    <property type="match status" value="1"/>
</dbReference>
<dbReference type="PANTHER" id="PTHR12329">
    <property type="entry name" value="BCL2-ASSOCIATED ATHANOGENE"/>
    <property type="match status" value="1"/>
</dbReference>
<feature type="compositionally biased region" description="Basic residues" evidence="2">
    <location>
        <begin position="1"/>
        <end position="11"/>
    </location>
</feature>
<dbReference type="InterPro" id="IPR000626">
    <property type="entry name" value="Ubiquitin-like_dom"/>
</dbReference>
<sequence>MNRTPGTRRQHNGASRTGADALDWELRPGGMLVQRRDPSAGPSPSSGPLLKLKVSYGYRQHDVTIPSEATFGELKWVLAPLTGLHPQEQRLLFRGKERDDADFLHIAGVSDMSKLSLVEDPASKEKKREELMQNENIAKACQAVALIRDEVDKLSAQIHSLESMVNSGKIIEEKRFTTLSELLMRELLNLDSIEAHGEAKVQRKIEVKRVQTLNDRVDSLKLQNSNPLRTNQAVVTTQWERFDSGFGSLSAPPPSKSSMTMDWEHFD</sequence>
<evidence type="ECO:0000256" key="2">
    <source>
        <dbReference type="SAM" id="MobiDB-lite"/>
    </source>
</evidence>
<keyword evidence="1" id="KW-0143">Chaperone</keyword>
<dbReference type="Proteomes" id="UP000825935">
    <property type="component" value="Chromosome 27"/>
</dbReference>
<name>A0A8T2RJF6_CERRI</name>
<evidence type="ECO:0000256" key="1">
    <source>
        <dbReference type="ARBA" id="ARBA00023186"/>
    </source>
</evidence>
<dbReference type="AlphaFoldDB" id="A0A8T2RJF6"/>
<gene>
    <name evidence="5" type="ORF">KP509_27G060400</name>
</gene>
<keyword evidence="6" id="KW-1185">Reference proteome</keyword>
<comment type="caution">
    <text evidence="5">The sequence shown here is derived from an EMBL/GenBank/DDBJ whole genome shotgun (WGS) entry which is preliminary data.</text>
</comment>
<evidence type="ECO:0008006" key="7">
    <source>
        <dbReference type="Google" id="ProtNLM"/>
    </source>
</evidence>
<dbReference type="EMBL" id="CM035432">
    <property type="protein sequence ID" value="KAH7295674.1"/>
    <property type="molecule type" value="Genomic_DNA"/>
</dbReference>
<evidence type="ECO:0000313" key="5">
    <source>
        <dbReference type="EMBL" id="KAH7295673.1"/>
    </source>
</evidence>
<dbReference type="Gene3D" id="3.10.20.90">
    <property type="entry name" value="Phosphatidylinositol 3-kinase Catalytic Subunit, Chain A, domain 1"/>
    <property type="match status" value="1"/>
</dbReference>
<dbReference type="InterPro" id="IPR003103">
    <property type="entry name" value="BAG_domain"/>
</dbReference>
<feature type="region of interest" description="Disordered" evidence="2">
    <location>
        <begin position="1"/>
        <end position="48"/>
    </location>
</feature>
<accession>A0A8T2RJF6</accession>
<dbReference type="SMART" id="SM00264">
    <property type="entry name" value="BAG"/>
    <property type="match status" value="1"/>
</dbReference>
<dbReference type="Pfam" id="PF00240">
    <property type="entry name" value="ubiquitin"/>
    <property type="match status" value="1"/>
</dbReference>
<dbReference type="OrthoDB" id="417450at2759"/>
<feature type="domain" description="BAG" evidence="4">
    <location>
        <begin position="143"/>
        <end position="221"/>
    </location>
</feature>
<dbReference type="GO" id="GO:0000774">
    <property type="term" value="F:adenyl-nucleotide exchange factor activity"/>
    <property type="evidence" value="ECO:0007669"/>
    <property type="project" value="TreeGrafter"/>
</dbReference>
<dbReference type="GO" id="GO:0051087">
    <property type="term" value="F:protein-folding chaperone binding"/>
    <property type="evidence" value="ECO:0007669"/>
    <property type="project" value="InterPro"/>
</dbReference>
<organism evidence="5 6">
    <name type="scientific">Ceratopteris richardii</name>
    <name type="common">Triangle waterfern</name>
    <dbReference type="NCBI Taxonomy" id="49495"/>
    <lineage>
        <taxon>Eukaryota</taxon>
        <taxon>Viridiplantae</taxon>
        <taxon>Streptophyta</taxon>
        <taxon>Embryophyta</taxon>
        <taxon>Tracheophyta</taxon>
        <taxon>Polypodiopsida</taxon>
        <taxon>Polypodiidae</taxon>
        <taxon>Polypodiales</taxon>
        <taxon>Pteridineae</taxon>
        <taxon>Pteridaceae</taxon>
        <taxon>Parkerioideae</taxon>
        <taxon>Ceratopteris</taxon>
    </lineage>
</organism>
<protein>
    <recommendedName>
        <fullName evidence="7">BAG family molecular chaperone regulator 4</fullName>
    </recommendedName>
</protein>
<dbReference type="InterPro" id="IPR029071">
    <property type="entry name" value="Ubiquitin-like_domsf"/>
</dbReference>
<reference evidence="5 6" key="1">
    <citation type="submission" date="2021-08" db="EMBL/GenBank/DDBJ databases">
        <title>WGS assembly of Ceratopteris richardii.</title>
        <authorList>
            <person name="Marchant D.B."/>
            <person name="Chen G."/>
            <person name="Jenkins J."/>
            <person name="Shu S."/>
            <person name="Leebens-Mack J."/>
            <person name="Grimwood J."/>
            <person name="Schmutz J."/>
            <person name="Soltis P."/>
            <person name="Soltis D."/>
            <person name="Chen Z.-H."/>
        </authorList>
    </citation>
    <scope>NUCLEOTIDE SEQUENCE [LARGE SCALE GENOMIC DNA]</scope>
    <source>
        <strain evidence="5">Whitten #5841</strain>
        <tissue evidence="5">Leaf</tissue>
    </source>
</reference>
<dbReference type="GO" id="GO:0050821">
    <property type="term" value="P:protein stabilization"/>
    <property type="evidence" value="ECO:0007669"/>
    <property type="project" value="TreeGrafter"/>
</dbReference>
<dbReference type="GO" id="GO:0005737">
    <property type="term" value="C:cytoplasm"/>
    <property type="evidence" value="ECO:0007669"/>
    <property type="project" value="TreeGrafter"/>
</dbReference>
<evidence type="ECO:0000313" key="6">
    <source>
        <dbReference type="Proteomes" id="UP000825935"/>
    </source>
</evidence>
<dbReference type="OMA" id="SECFITI"/>
<dbReference type="Pfam" id="PF02179">
    <property type="entry name" value="BAG"/>
    <property type="match status" value="1"/>
</dbReference>
<feature type="region of interest" description="Disordered" evidence="2">
    <location>
        <begin position="245"/>
        <end position="267"/>
    </location>
</feature>
<dbReference type="Gene3D" id="1.20.58.120">
    <property type="entry name" value="BAG domain"/>
    <property type="match status" value="1"/>
</dbReference>
<feature type="domain" description="Ubiquitin-like" evidence="3">
    <location>
        <begin position="50"/>
        <end position="118"/>
    </location>
</feature>
<dbReference type="SUPFAM" id="SSF54236">
    <property type="entry name" value="Ubiquitin-like"/>
    <property type="match status" value="1"/>
</dbReference>
<feature type="compositionally biased region" description="Low complexity" evidence="2">
    <location>
        <begin position="39"/>
        <end position="48"/>
    </location>
</feature>
<dbReference type="PROSITE" id="PS50053">
    <property type="entry name" value="UBIQUITIN_2"/>
    <property type="match status" value="1"/>
</dbReference>